<dbReference type="EMBL" id="AAQH01000027">
    <property type="protein sequence ID" value="EAT10960.1"/>
    <property type="molecule type" value="Genomic_DNA"/>
</dbReference>
<dbReference type="Gene3D" id="3.40.1350.10">
    <property type="match status" value="1"/>
</dbReference>
<dbReference type="PANTHER" id="PTHR34039:SF1">
    <property type="entry name" value="UPF0102 PROTEIN YRAN"/>
    <property type="match status" value="1"/>
</dbReference>
<keyword evidence="4" id="KW-1185">Reference proteome</keyword>
<reference evidence="3 4" key="1">
    <citation type="submission" date="2006-03" db="EMBL/GenBank/DDBJ databases">
        <authorList>
            <person name="Pinhassi J."/>
            <person name="Pedros-Alio C."/>
            <person name="Ferriera S."/>
            <person name="Johnson J."/>
            <person name="Kravitz S."/>
            <person name="Halpern A."/>
            <person name="Remington K."/>
            <person name="Beeson K."/>
            <person name="Tran B."/>
            <person name="Rogers Y.-H."/>
            <person name="Friedman R."/>
            <person name="Venter J.C."/>
        </authorList>
    </citation>
    <scope>NUCLEOTIDE SEQUENCE [LARGE SCALE GENOMIC DNA]</scope>
    <source>
        <strain evidence="3 4">RED65</strain>
    </source>
</reference>
<dbReference type="InterPro" id="IPR011856">
    <property type="entry name" value="tRNA_endonuc-like_dom_sf"/>
</dbReference>
<dbReference type="GO" id="GO:0003676">
    <property type="term" value="F:nucleic acid binding"/>
    <property type="evidence" value="ECO:0007669"/>
    <property type="project" value="InterPro"/>
</dbReference>
<dbReference type="PANTHER" id="PTHR34039">
    <property type="entry name" value="UPF0102 PROTEIN YRAN"/>
    <property type="match status" value="1"/>
</dbReference>
<organism evidence="3 4">
    <name type="scientific">Bermanella marisrubri</name>
    <dbReference type="NCBI Taxonomy" id="207949"/>
    <lineage>
        <taxon>Bacteria</taxon>
        <taxon>Pseudomonadati</taxon>
        <taxon>Pseudomonadota</taxon>
        <taxon>Gammaproteobacteria</taxon>
        <taxon>Oceanospirillales</taxon>
        <taxon>Oceanospirillaceae</taxon>
        <taxon>Bermanella</taxon>
    </lineage>
</organism>
<dbReference type="OrthoDB" id="9794876at2"/>
<dbReference type="AlphaFoldDB" id="Q1MYA7"/>
<dbReference type="RefSeq" id="WP_007016771.1">
    <property type="nucleotide sequence ID" value="NZ_AAQH01000027.1"/>
</dbReference>
<dbReference type="NCBIfam" id="TIGR00252">
    <property type="entry name" value="YraN family protein"/>
    <property type="match status" value="1"/>
</dbReference>
<evidence type="ECO:0000256" key="1">
    <source>
        <dbReference type="ARBA" id="ARBA00006738"/>
    </source>
</evidence>
<dbReference type="NCBIfam" id="NF009150">
    <property type="entry name" value="PRK12497.1-3"/>
    <property type="match status" value="1"/>
</dbReference>
<comment type="similarity">
    <text evidence="1 2">Belongs to the UPF0102 family.</text>
</comment>
<dbReference type="Proteomes" id="UP000004263">
    <property type="component" value="Unassembled WGS sequence"/>
</dbReference>
<dbReference type="InterPro" id="IPR003509">
    <property type="entry name" value="UPF0102_YraN-like"/>
</dbReference>
<dbReference type="STRING" id="207949.RED65_03055"/>
<name>Q1MYA7_9GAMM</name>
<dbReference type="SUPFAM" id="SSF52980">
    <property type="entry name" value="Restriction endonuclease-like"/>
    <property type="match status" value="1"/>
</dbReference>
<dbReference type="HAMAP" id="MF_00048">
    <property type="entry name" value="UPF0102"/>
    <property type="match status" value="1"/>
</dbReference>
<accession>Q1MYA7</accession>
<dbReference type="InterPro" id="IPR011335">
    <property type="entry name" value="Restrct_endonuc-II-like"/>
</dbReference>
<dbReference type="Pfam" id="PF02021">
    <property type="entry name" value="UPF0102"/>
    <property type="match status" value="1"/>
</dbReference>
<proteinExistence type="inferred from homology"/>
<dbReference type="HOGENOM" id="CLU_115353_1_1_6"/>
<evidence type="ECO:0000313" key="4">
    <source>
        <dbReference type="Proteomes" id="UP000004263"/>
    </source>
</evidence>
<evidence type="ECO:0000256" key="2">
    <source>
        <dbReference type="HAMAP-Rule" id="MF_00048"/>
    </source>
</evidence>
<sequence length="124" mass="14093">MWSNSDHSKSKIETGSFYEAQAKQFLVNQGLIFIEQNVNFKTGELDLIMKHNKHLVFVEVRYRSSQDYGGAVTSITASKQARVRRAAQTYLQKHFGNRPPPCRIDVVAFEGANTKAIWIKNAFA</sequence>
<gene>
    <name evidence="3" type="ORF">RED65_03055</name>
</gene>
<evidence type="ECO:0000313" key="3">
    <source>
        <dbReference type="EMBL" id="EAT10960.1"/>
    </source>
</evidence>
<comment type="caution">
    <text evidence="3">The sequence shown here is derived from an EMBL/GenBank/DDBJ whole genome shotgun (WGS) entry which is preliminary data.</text>
</comment>
<protein>
    <recommendedName>
        <fullName evidence="2">UPF0102 protein RED65_03055</fullName>
    </recommendedName>
</protein>